<evidence type="ECO:0008006" key="4">
    <source>
        <dbReference type="Google" id="ProtNLM"/>
    </source>
</evidence>
<gene>
    <name evidence="3" type="ORF">SVIM_LOCUS153980</name>
</gene>
<dbReference type="AlphaFoldDB" id="A0A6N2KZW9"/>
<evidence type="ECO:0000313" key="3">
    <source>
        <dbReference type="EMBL" id="VFU33510.1"/>
    </source>
</evidence>
<sequence>MYYPWRDMVVDVDYEAHVDYRWPGENVRSMVMRLARTEDGAEDDIKEYIKASIRWGIDLSKMVVFVGGRGDTDYEELLAGLHKTIIMRGSVEYGSEKLLHSEESFKREDAVPQGSSSICFVEENYEAADISAALVSMGDLFIHKARIHLF</sequence>
<name>A0A6N2KZW9_SALVM</name>
<reference evidence="3" key="1">
    <citation type="submission" date="2019-03" db="EMBL/GenBank/DDBJ databases">
        <authorList>
            <person name="Mank J."/>
            <person name="Almeida P."/>
        </authorList>
    </citation>
    <scope>NUCLEOTIDE SEQUENCE</scope>
    <source>
        <strain evidence="3">78183</strain>
    </source>
</reference>
<keyword evidence="1" id="KW-0328">Glycosyltransferase</keyword>
<dbReference type="InterPro" id="IPR044161">
    <property type="entry name" value="SPS"/>
</dbReference>
<keyword evidence="2" id="KW-0808">Transferase</keyword>
<evidence type="ECO:0000256" key="1">
    <source>
        <dbReference type="ARBA" id="ARBA00022676"/>
    </source>
</evidence>
<dbReference type="PANTHER" id="PTHR46039">
    <property type="entry name" value="SUCROSE-PHOSPHATE SYNTHASE 3-RELATED"/>
    <property type="match status" value="1"/>
</dbReference>
<dbReference type="PANTHER" id="PTHR46039:SF1">
    <property type="entry name" value="SUCROSE-PHOSPHATE SYNTHASE 4"/>
    <property type="match status" value="1"/>
</dbReference>
<organism evidence="3">
    <name type="scientific">Salix viminalis</name>
    <name type="common">Common osier</name>
    <name type="synonym">Basket willow</name>
    <dbReference type="NCBI Taxonomy" id="40686"/>
    <lineage>
        <taxon>Eukaryota</taxon>
        <taxon>Viridiplantae</taxon>
        <taxon>Streptophyta</taxon>
        <taxon>Embryophyta</taxon>
        <taxon>Tracheophyta</taxon>
        <taxon>Spermatophyta</taxon>
        <taxon>Magnoliopsida</taxon>
        <taxon>eudicotyledons</taxon>
        <taxon>Gunneridae</taxon>
        <taxon>Pentapetalae</taxon>
        <taxon>rosids</taxon>
        <taxon>fabids</taxon>
        <taxon>Malpighiales</taxon>
        <taxon>Salicaceae</taxon>
        <taxon>Saliceae</taxon>
        <taxon>Salix</taxon>
    </lineage>
</organism>
<dbReference type="GO" id="GO:0016757">
    <property type="term" value="F:glycosyltransferase activity"/>
    <property type="evidence" value="ECO:0007669"/>
    <property type="project" value="UniProtKB-KW"/>
</dbReference>
<protein>
    <recommendedName>
        <fullName evidence="4">Sucrose phosphatase-like domain-containing protein</fullName>
    </recommendedName>
</protein>
<dbReference type="EMBL" id="CAADRP010000891">
    <property type="protein sequence ID" value="VFU33510.1"/>
    <property type="molecule type" value="Genomic_DNA"/>
</dbReference>
<proteinExistence type="predicted"/>
<accession>A0A6N2KZW9</accession>
<evidence type="ECO:0000256" key="2">
    <source>
        <dbReference type="ARBA" id="ARBA00022679"/>
    </source>
</evidence>